<evidence type="ECO:0000259" key="3">
    <source>
        <dbReference type="Pfam" id="PF09375"/>
    </source>
</evidence>
<keyword evidence="5" id="KW-1185">Reference proteome</keyword>
<dbReference type="Proteomes" id="UP001235269">
    <property type="component" value="Unassembled WGS sequence"/>
</dbReference>
<dbReference type="Gene3D" id="1.20.1420.20">
    <property type="entry name" value="M75 peptidase, HXXE motif"/>
    <property type="match status" value="1"/>
</dbReference>
<dbReference type="InterPro" id="IPR038352">
    <property type="entry name" value="Imelysin_sf"/>
</dbReference>
<sequence length="445" mass="48096">MSVERAARMEEARFGAKGESMSRISSIGAGLALVVASLGLAVPALAAPDEKAVLKQYAALAEAKYEDSLITAKALDKAIDALIATPSKKTLRAARTAWIKARVPYQQSEVYRFGNKIVDDWEGKVNSWPLDEGLIDYVDASYGTESDTNALYTANVIANTKIKINGEEVDASHLTPEFLEKLHEAGGVEANVATGYHAIEFLLWGQDLNGTGPGAGNRPYTDYDTKNCTGGHCDRRAEYLKSASTLLVKDLQEMVDAWTPEGEATKTLLDDPKAGITAILTGMGSLSYGELAGERMKLGLLLHDPEEEHDCFSDNTYNSHYYDAVGIRSAYIGQYTRVDGTKLSGPSLSQLVAAKDKALDKEMKEKLAVTDKAMRAMVKRGKTVEAYDQMIAEGNKEGNATVQAAIDGLIDQTKSIQRVIAALDLGEVKLEGSDSLDNPNAVFKK</sequence>
<dbReference type="InterPro" id="IPR018976">
    <property type="entry name" value="Imelysin-like"/>
</dbReference>
<feature type="domain" description="Imelysin-like" evidence="3">
    <location>
        <begin position="62"/>
        <end position="415"/>
    </location>
</feature>
<evidence type="ECO:0000256" key="1">
    <source>
        <dbReference type="ARBA" id="ARBA00004196"/>
    </source>
</evidence>
<keyword evidence="2" id="KW-0732">Signal</keyword>
<dbReference type="Pfam" id="PF09375">
    <property type="entry name" value="Peptidase_M75"/>
    <property type="match status" value="1"/>
</dbReference>
<name>A0ABU0IDR1_9HYPH</name>
<accession>A0ABU0IDR1</accession>
<evidence type="ECO:0000313" key="4">
    <source>
        <dbReference type="EMBL" id="MDQ0455349.1"/>
    </source>
</evidence>
<evidence type="ECO:0000313" key="5">
    <source>
        <dbReference type="Proteomes" id="UP001235269"/>
    </source>
</evidence>
<gene>
    <name evidence="4" type="ORF">QO005_001683</name>
</gene>
<protein>
    <submittedName>
        <fullName evidence="4">Iron-regulated protein</fullName>
    </submittedName>
</protein>
<comment type="caution">
    <text evidence="4">The sequence shown here is derived from an EMBL/GenBank/DDBJ whole genome shotgun (WGS) entry which is preliminary data.</text>
</comment>
<dbReference type="CDD" id="cd14657">
    <property type="entry name" value="Imelysin_IrpA-like"/>
    <property type="match status" value="1"/>
</dbReference>
<reference evidence="4 5" key="1">
    <citation type="submission" date="2023-07" db="EMBL/GenBank/DDBJ databases">
        <title>Genomic Encyclopedia of Type Strains, Phase IV (KMG-IV): sequencing the most valuable type-strain genomes for metagenomic binning, comparative biology and taxonomic classification.</title>
        <authorList>
            <person name="Goeker M."/>
        </authorList>
    </citation>
    <scope>NUCLEOTIDE SEQUENCE [LARGE SCALE GENOMIC DNA]</scope>
    <source>
        <strain evidence="4 5">DSM 100301</strain>
    </source>
</reference>
<organism evidence="4 5">
    <name type="scientific">Rhizobium paknamense</name>
    <dbReference type="NCBI Taxonomy" id="1206817"/>
    <lineage>
        <taxon>Bacteria</taxon>
        <taxon>Pseudomonadati</taxon>
        <taxon>Pseudomonadota</taxon>
        <taxon>Alphaproteobacteria</taxon>
        <taxon>Hyphomicrobiales</taxon>
        <taxon>Rhizobiaceae</taxon>
        <taxon>Rhizobium/Agrobacterium group</taxon>
        <taxon>Rhizobium</taxon>
    </lineage>
</organism>
<evidence type="ECO:0000256" key="2">
    <source>
        <dbReference type="ARBA" id="ARBA00022729"/>
    </source>
</evidence>
<dbReference type="EMBL" id="JAUSWH010000004">
    <property type="protein sequence ID" value="MDQ0455349.1"/>
    <property type="molecule type" value="Genomic_DNA"/>
</dbReference>
<comment type="subcellular location">
    <subcellularLocation>
        <location evidence="1">Cell envelope</location>
    </subcellularLocation>
</comment>
<proteinExistence type="predicted"/>